<comment type="caution">
    <text evidence="1">The sequence shown here is derived from an EMBL/GenBank/DDBJ whole genome shotgun (WGS) entry which is preliminary data.</text>
</comment>
<protein>
    <submittedName>
        <fullName evidence="1">Uncharacterized protein</fullName>
    </submittedName>
</protein>
<reference evidence="1" key="1">
    <citation type="journal article" date="2012" name="PLoS ONE">
        <title>Gene sets for utilization of primary and secondary nutrition supplies in the distal gut of endangered iberian lynx.</title>
        <authorList>
            <person name="Alcaide M."/>
            <person name="Messina E."/>
            <person name="Richter M."/>
            <person name="Bargiela R."/>
            <person name="Peplies J."/>
            <person name="Huws S.A."/>
            <person name="Newbold C.J."/>
            <person name="Golyshin P.N."/>
            <person name="Simon M.A."/>
            <person name="Lopez G."/>
            <person name="Yakimov M.M."/>
            <person name="Ferrer M."/>
        </authorList>
    </citation>
    <scope>NUCLEOTIDE SEQUENCE</scope>
</reference>
<dbReference type="AlphaFoldDB" id="J9FVH7"/>
<evidence type="ECO:0000313" key="1">
    <source>
        <dbReference type="EMBL" id="EJW93557.1"/>
    </source>
</evidence>
<name>J9FVH7_9ZZZZ</name>
<dbReference type="EMBL" id="AMCI01006902">
    <property type="protein sequence ID" value="EJW93557.1"/>
    <property type="molecule type" value="Genomic_DNA"/>
</dbReference>
<organism evidence="1">
    <name type="scientific">gut metagenome</name>
    <dbReference type="NCBI Taxonomy" id="749906"/>
    <lineage>
        <taxon>unclassified sequences</taxon>
        <taxon>metagenomes</taxon>
        <taxon>organismal metagenomes</taxon>
    </lineage>
</organism>
<proteinExistence type="predicted"/>
<sequence>MSILMRLSSESKRVSAIAFASWVLPTPVGPKNMNEPIGRPGSLIPARLRLIALTTFSSLHPGRLSSGAVHPV</sequence>
<accession>J9FVH7</accession>
<gene>
    <name evidence="1" type="ORF">EVA_18336</name>
</gene>